<gene>
    <name evidence="5" type="ORF">LCGC14_0785680</name>
</gene>
<dbReference type="InterPro" id="IPR016032">
    <property type="entry name" value="Sig_transdc_resp-reg_C-effctor"/>
</dbReference>
<dbReference type="SMART" id="SM00421">
    <property type="entry name" value="HTH_LUXR"/>
    <property type="match status" value="1"/>
</dbReference>
<dbReference type="SMART" id="SM00448">
    <property type="entry name" value="REC"/>
    <property type="match status" value="1"/>
</dbReference>
<dbReference type="CDD" id="cd17535">
    <property type="entry name" value="REC_NarL-like"/>
    <property type="match status" value="1"/>
</dbReference>
<accession>A0A0F9SE06</accession>
<evidence type="ECO:0000259" key="4">
    <source>
        <dbReference type="PROSITE" id="PS50110"/>
    </source>
</evidence>
<dbReference type="CDD" id="cd06170">
    <property type="entry name" value="LuxR_C_like"/>
    <property type="match status" value="1"/>
</dbReference>
<protein>
    <submittedName>
        <fullName evidence="5">Uncharacterized protein</fullName>
    </submittedName>
</protein>
<dbReference type="InterPro" id="IPR011006">
    <property type="entry name" value="CheY-like_superfamily"/>
</dbReference>
<dbReference type="Pfam" id="PF00072">
    <property type="entry name" value="Response_reg"/>
    <property type="match status" value="1"/>
</dbReference>
<dbReference type="AlphaFoldDB" id="A0A0F9SE06"/>
<dbReference type="Pfam" id="PF00196">
    <property type="entry name" value="GerE"/>
    <property type="match status" value="1"/>
</dbReference>
<dbReference type="GO" id="GO:0000160">
    <property type="term" value="P:phosphorelay signal transduction system"/>
    <property type="evidence" value="ECO:0007669"/>
    <property type="project" value="InterPro"/>
</dbReference>
<dbReference type="GO" id="GO:0003677">
    <property type="term" value="F:DNA binding"/>
    <property type="evidence" value="ECO:0007669"/>
    <property type="project" value="UniProtKB-KW"/>
</dbReference>
<evidence type="ECO:0000259" key="3">
    <source>
        <dbReference type="PROSITE" id="PS50043"/>
    </source>
</evidence>
<dbReference type="PROSITE" id="PS50110">
    <property type="entry name" value="RESPONSE_REGULATORY"/>
    <property type="match status" value="1"/>
</dbReference>
<dbReference type="SUPFAM" id="SSF46894">
    <property type="entry name" value="C-terminal effector domain of the bipartite response regulators"/>
    <property type="match status" value="1"/>
</dbReference>
<dbReference type="InterPro" id="IPR001789">
    <property type="entry name" value="Sig_transdc_resp-reg_receiver"/>
</dbReference>
<dbReference type="Gene3D" id="3.40.50.2300">
    <property type="match status" value="1"/>
</dbReference>
<evidence type="ECO:0000313" key="5">
    <source>
        <dbReference type="EMBL" id="KKN35231.1"/>
    </source>
</evidence>
<evidence type="ECO:0000256" key="1">
    <source>
        <dbReference type="ARBA" id="ARBA00022553"/>
    </source>
</evidence>
<dbReference type="SUPFAM" id="SSF52172">
    <property type="entry name" value="CheY-like"/>
    <property type="match status" value="1"/>
</dbReference>
<dbReference type="PANTHER" id="PTHR43214">
    <property type="entry name" value="TWO-COMPONENT RESPONSE REGULATOR"/>
    <property type="match status" value="1"/>
</dbReference>
<evidence type="ECO:0000256" key="2">
    <source>
        <dbReference type="ARBA" id="ARBA00023125"/>
    </source>
</evidence>
<comment type="caution">
    <text evidence="5">The sequence shown here is derived from an EMBL/GenBank/DDBJ whole genome shotgun (WGS) entry which is preliminary data.</text>
</comment>
<sequence length="205" mass="23054">MIRLVLAEDHNALIDGIKLFLEYEDDIEFVGFANNGKELCKLVRLKRPNVVITDIRMPIQDGIAATKEILKTEPHTKVIAFTMFEQDEAVQQMIAAGAKGYILKNSSLKELLLAIRTVYHGGTYFDPNIVASDTSAPPKSKGVLTRRQKEILKLVALGKTNQEIADHLFIGKTTVETHRKNMIRKLNLKGAGELLRYALESKYNF</sequence>
<feature type="domain" description="Response regulatory" evidence="4">
    <location>
        <begin position="3"/>
        <end position="119"/>
    </location>
</feature>
<dbReference type="InterPro" id="IPR058245">
    <property type="entry name" value="NreC/VraR/RcsB-like_REC"/>
</dbReference>
<dbReference type="PRINTS" id="PR00038">
    <property type="entry name" value="HTHLUXR"/>
</dbReference>
<dbReference type="InterPro" id="IPR000792">
    <property type="entry name" value="Tscrpt_reg_LuxR_C"/>
</dbReference>
<proteinExistence type="predicted"/>
<dbReference type="GO" id="GO:0006355">
    <property type="term" value="P:regulation of DNA-templated transcription"/>
    <property type="evidence" value="ECO:0007669"/>
    <property type="project" value="InterPro"/>
</dbReference>
<dbReference type="InterPro" id="IPR039420">
    <property type="entry name" value="WalR-like"/>
</dbReference>
<dbReference type="EMBL" id="LAZR01002053">
    <property type="protein sequence ID" value="KKN35231.1"/>
    <property type="molecule type" value="Genomic_DNA"/>
</dbReference>
<dbReference type="PROSITE" id="PS50043">
    <property type="entry name" value="HTH_LUXR_2"/>
    <property type="match status" value="1"/>
</dbReference>
<feature type="domain" description="HTH luxR-type" evidence="3">
    <location>
        <begin position="137"/>
        <end position="202"/>
    </location>
</feature>
<dbReference type="PANTHER" id="PTHR43214:SF43">
    <property type="entry name" value="TWO-COMPONENT RESPONSE REGULATOR"/>
    <property type="match status" value="1"/>
</dbReference>
<organism evidence="5">
    <name type="scientific">marine sediment metagenome</name>
    <dbReference type="NCBI Taxonomy" id="412755"/>
    <lineage>
        <taxon>unclassified sequences</taxon>
        <taxon>metagenomes</taxon>
        <taxon>ecological metagenomes</taxon>
    </lineage>
</organism>
<reference evidence="5" key="1">
    <citation type="journal article" date="2015" name="Nature">
        <title>Complex archaea that bridge the gap between prokaryotes and eukaryotes.</title>
        <authorList>
            <person name="Spang A."/>
            <person name="Saw J.H."/>
            <person name="Jorgensen S.L."/>
            <person name="Zaremba-Niedzwiedzka K."/>
            <person name="Martijn J."/>
            <person name="Lind A.E."/>
            <person name="van Eijk R."/>
            <person name="Schleper C."/>
            <person name="Guy L."/>
            <person name="Ettema T.J."/>
        </authorList>
    </citation>
    <scope>NUCLEOTIDE SEQUENCE</scope>
</reference>
<keyword evidence="2" id="KW-0238">DNA-binding</keyword>
<keyword evidence="1" id="KW-0597">Phosphoprotein</keyword>
<name>A0A0F9SE06_9ZZZZ</name>
<dbReference type="PROSITE" id="PS00622">
    <property type="entry name" value="HTH_LUXR_1"/>
    <property type="match status" value="1"/>
</dbReference>